<reference evidence="2" key="1">
    <citation type="submission" date="2022-11" db="EMBL/GenBank/DDBJ databases">
        <title>Genome Sequence of Cubamyces cubensis.</title>
        <authorList>
            <person name="Buettner E."/>
        </authorList>
    </citation>
    <scope>NUCLEOTIDE SEQUENCE</scope>
    <source>
        <strain evidence="2">MPL-01</strain>
    </source>
</reference>
<sequence length="138" mass="14814">MHHTSTAFYPAHAPEQWATGGELMTTNQRAALDSAAAHVGIDIPFLQPEDANGQRVTKSEASPLSPICGKSVHPSAALDRMGASARMSYQAPASMASLLISRLREEKKNVRSSAEEKRMAFQDAVGSVRRELPAPGED</sequence>
<evidence type="ECO:0000313" key="3">
    <source>
        <dbReference type="Proteomes" id="UP001215151"/>
    </source>
</evidence>
<proteinExistence type="predicted"/>
<feature type="compositionally biased region" description="Basic and acidic residues" evidence="1">
    <location>
        <begin position="109"/>
        <end position="120"/>
    </location>
</feature>
<comment type="caution">
    <text evidence="2">The sequence shown here is derived from an EMBL/GenBank/DDBJ whole genome shotgun (WGS) entry which is preliminary data.</text>
</comment>
<dbReference type="AlphaFoldDB" id="A0AAD7XED8"/>
<evidence type="ECO:0000256" key="1">
    <source>
        <dbReference type="SAM" id="MobiDB-lite"/>
    </source>
</evidence>
<protein>
    <submittedName>
        <fullName evidence="2">Uncharacterized protein</fullName>
    </submittedName>
</protein>
<feature type="region of interest" description="Disordered" evidence="1">
    <location>
        <begin position="109"/>
        <end position="138"/>
    </location>
</feature>
<gene>
    <name evidence="2" type="ORF">ONZ51_g2534</name>
</gene>
<name>A0AAD7XED8_9APHY</name>
<accession>A0AAD7XED8</accession>
<keyword evidence="3" id="KW-1185">Reference proteome</keyword>
<organism evidence="2 3">
    <name type="scientific">Trametes cubensis</name>
    <dbReference type="NCBI Taxonomy" id="1111947"/>
    <lineage>
        <taxon>Eukaryota</taxon>
        <taxon>Fungi</taxon>
        <taxon>Dikarya</taxon>
        <taxon>Basidiomycota</taxon>
        <taxon>Agaricomycotina</taxon>
        <taxon>Agaricomycetes</taxon>
        <taxon>Polyporales</taxon>
        <taxon>Polyporaceae</taxon>
        <taxon>Trametes</taxon>
    </lineage>
</organism>
<dbReference type="Proteomes" id="UP001215151">
    <property type="component" value="Unassembled WGS sequence"/>
</dbReference>
<evidence type="ECO:0000313" key="2">
    <source>
        <dbReference type="EMBL" id="KAJ8490047.1"/>
    </source>
</evidence>
<dbReference type="EMBL" id="JAPEVG010000040">
    <property type="protein sequence ID" value="KAJ8490047.1"/>
    <property type="molecule type" value="Genomic_DNA"/>
</dbReference>